<keyword evidence="2" id="KW-0808">Transferase</keyword>
<reference evidence="2" key="1">
    <citation type="submission" date="2020-08" db="EMBL/GenBank/DDBJ databases">
        <title>Multicomponent nature underlies the extraordinary mechanical properties of spider dragline silk.</title>
        <authorList>
            <person name="Kono N."/>
            <person name="Nakamura H."/>
            <person name="Mori M."/>
            <person name="Yoshida Y."/>
            <person name="Ohtoshi R."/>
            <person name="Malay A.D."/>
            <person name="Moran D.A.P."/>
            <person name="Tomita M."/>
            <person name="Numata K."/>
            <person name="Arakawa K."/>
        </authorList>
    </citation>
    <scope>NUCLEOTIDE SEQUENCE</scope>
</reference>
<accession>A0A8X6MCX7</accession>
<comment type="caution">
    <text evidence="2">The sequence shown here is derived from an EMBL/GenBank/DDBJ whole genome shotgun (WGS) entry which is preliminary data.</text>
</comment>
<organism evidence="2 3">
    <name type="scientific">Trichonephila inaurata madagascariensis</name>
    <dbReference type="NCBI Taxonomy" id="2747483"/>
    <lineage>
        <taxon>Eukaryota</taxon>
        <taxon>Metazoa</taxon>
        <taxon>Ecdysozoa</taxon>
        <taxon>Arthropoda</taxon>
        <taxon>Chelicerata</taxon>
        <taxon>Arachnida</taxon>
        <taxon>Araneae</taxon>
        <taxon>Araneomorphae</taxon>
        <taxon>Entelegynae</taxon>
        <taxon>Araneoidea</taxon>
        <taxon>Nephilidae</taxon>
        <taxon>Trichonephila</taxon>
        <taxon>Trichonephila inaurata</taxon>
    </lineage>
</organism>
<dbReference type="Pfam" id="PF00069">
    <property type="entry name" value="Pkinase"/>
    <property type="match status" value="1"/>
</dbReference>
<proteinExistence type="predicted"/>
<dbReference type="InterPro" id="IPR011009">
    <property type="entry name" value="Kinase-like_dom_sf"/>
</dbReference>
<dbReference type="AlphaFoldDB" id="A0A8X6MCX7"/>
<keyword evidence="3" id="KW-1185">Reference proteome</keyword>
<gene>
    <name evidence="2" type="primary">TBCK</name>
    <name evidence="2" type="ORF">TNIN_142721</name>
</gene>
<protein>
    <submittedName>
        <fullName evidence="2">TBC domain-containing protein kinase-like protein</fullName>
    </submittedName>
</protein>
<sequence length="595" mass="68548">MTSFFFGSPNFHVYLEINIIKNDEQKQLYSFRSMDIFCFCPCYRCLWSMKHPGLCTYLDIKRGKHERVMIVSEHYQGNLQNLEMRSSLKSPKLLAKLAFEILDAVSYLHMHDIIHRCLSPQNIRFDCEGHVKLSNYGLYYITECGTTVSFPIGVPKYMPPEVLARGMIDSCSSRKCDIWSLGIILLELTLEISLWSDFTLENLLKEILSLLKFDNGHEIVAHIVKYYDSSVKYESSPISLQLLIEECLNPVSNSRPESHQLLSHPFFEEHMLTEDLKTTVFPLSFLSTQLRCNGYEKMVKLDSKIDDHLSKRPLQELYYLWQLAGGDLEAELRRQELIKAKPPIVTVSKIITCEGEEFGHEKDQAFLLDDSVSILPLEPLKHRLRDVDYDIYYPLIEYSLNGISPSSFFATLRDTSKLPLVIKEKDVEYQLHRIVLFKRLLEAYPYKRTLISQECKLDIPPLYRPWVWAALLEIEICGFVPKIENQLILENLRINKIKLSDAFCYEDEICLLLGADFIGKLLTGKCVQLDFGLAAIHTKLGWIVIGKETGLSSSNNEIVVDSSVQTVLSLYVNDISLKELWEIDSLGIRDPIENV</sequence>
<keyword evidence="2" id="KW-0418">Kinase</keyword>
<evidence type="ECO:0000313" key="2">
    <source>
        <dbReference type="EMBL" id="GFS47257.1"/>
    </source>
</evidence>
<dbReference type="GO" id="GO:0005737">
    <property type="term" value="C:cytoplasm"/>
    <property type="evidence" value="ECO:0007669"/>
    <property type="project" value="TreeGrafter"/>
</dbReference>
<dbReference type="InterPro" id="IPR000719">
    <property type="entry name" value="Prot_kinase_dom"/>
</dbReference>
<dbReference type="PANTHER" id="PTHR24361">
    <property type="entry name" value="MITOGEN-ACTIVATED KINASE KINASE KINASE"/>
    <property type="match status" value="1"/>
</dbReference>
<evidence type="ECO:0000259" key="1">
    <source>
        <dbReference type="PROSITE" id="PS50011"/>
    </source>
</evidence>
<dbReference type="EMBL" id="BMAV01026096">
    <property type="protein sequence ID" value="GFS47257.1"/>
    <property type="molecule type" value="Genomic_DNA"/>
</dbReference>
<dbReference type="OrthoDB" id="1668230at2759"/>
<dbReference type="Proteomes" id="UP000886998">
    <property type="component" value="Unassembled WGS sequence"/>
</dbReference>
<dbReference type="GO" id="GO:0004674">
    <property type="term" value="F:protein serine/threonine kinase activity"/>
    <property type="evidence" value="ECO:0007669"/>
    <property type="project" value="TreeGrafter"/>
</dbReference>
<evidence type="ECO:0000313" key="3">
    <source>
        <dbReference type="Proteomes" id="UP000886998"/>
    </source>
</evidence>
<dbReference type="GO" id="GO:0005524">
    <property type="term" value="F:ATP binding"/>
    <property type="evidence" value="ECO:0007669"/>
    <property type="project" value="InterPro"/>
</dbReference>
<dbReference type="Gene3D" id="1.10.510.10">
    <property type="entry name" value="Transferase(Phosphotransferase) domain 1"/>
    <property type="match status" value="1"/>
</dbReference>
<dbReference type="SUPFAM" id="SSF56112">
    <property type="entry name" value="Protein kinase-like (PK-like)"/>
    <property type="match status" value="1"/>
</dbReference>
<dbReference type="InterPro" id="IPR053235">
    <property type="entry name" value="Ser_Thr_kinase"/>
</dbReference>
<feature type="domain" description="Protein kinase" evidence="1">
    <location>
        <begin position="1"/>
        <end position="267"/>
    </location>
</feature>
<dbReference type="PROSITE" id="PS50011">
    <property type="entry name" value="PROTEIN_KINASE_DOM"/>
    <property type="match status" value="1"/>
</dbReference>
<name>A0A8X6MCX7_9ARAC</name>